<keyword evidence="1" id="KW-1133">Transmembrane helix</keyword>
<protein>
    <submittedName>
        <fullName evidence="2">Uncharacterized protein</fullName>
    </submittedName>
</protein>
<accession>A0ABS2A732</accession>
<evidence type="ECO:0000313" key="2">
    <source>
        <dbReference type="EMBL" id="MBM2615641.1"/>
    </source>
</evidence>
<reference evidence="2 3" key="1">
    <citation type="submission" date="2021-01" db="EMBL/GenBank/DDBJ databases">
        <title>Actinoplanes sp. nov. LDG1-06 isolated from lichen.</title>
        <authorList>
            <person name="Saeng-In P."/>
            <person name="Phongsopitanun W."/>
            <person name="Kanchanasin P."/>
            <person name="Yuki M."/>
            <person name="Kudo T."/>
            <person name="Ohkuma M."/>
            <person name="Tanasupawat S."/>
        </authorList>
    </citation>
    <scope>NUCLEOTIDE SEQUENCE [LARGE SCALE GENOMIC DNA]</scope>
    <source>
        <strain evidence="2 3">LDG1-06</strain>
    </source>
</reference>
<organism evidence="2 3">
    <name type="scientific">Paractinoplanes ovalisporus</name>
    <dbReference type="NCBI Taxonomy" id="2810368"/>
    <lineage>
        <taxon>Bacteria</taxon>
        <taxon>Bacillati</taxon>
        <taxon>Actinomycetota</taxon>
        <taxon>Actinomycetes</taxon>
        <taxon>Micromonosporales</taxon>
        <taxon>Micromonosporaceae</taxon>
        <taxon>Paractinoplanes</taxon>
    </lineage>
</organism>
<keyword evidence="1" id="KW-0812">Transmembrane</keyword>
<gene>
    <name evidence="2" type="ORF">JIG36_08760</name>
</gene>
<dbReference type="RefSeq" id="WP_203375510.1">
    <property type="nucleotide sequence ID" value="NZ_JAENHP010000002.1"/>
</dbReference>
<comment type="caution">
    <text evidence="2">The sequence shown here is derived from an EMBL/GenBank/DDBJ whole genome shotgun (WGS) entry which is preliminary data.</text>
</comment>
<dbReference type="Proteomes" id="UP000632138">
    <property type="component" value="Unassembled WGS sequence"/>
</dbReference>
<feature type="transmembrane region" description="Helical" evidence="1">
    <location>
        <begin position="45"/>
        <end position="66"/>
    </location>
</feature>
<keyword evidence="3" id="KW-1185">Reference proteome</keyword>
<evidence type="ECO:0000256" key="1">
    <source>
        <dbReference type="SAM" id="Phobius"/>
    </source>
</evidence>
<name>A0ABS2A732_9ACTN</name>
<dbReference type="EMBL" id="JAENHP010000002">
    <property type="protein sequence ID" value="MBM2615641.1"/>
    <property type="molecule type" value="Genomic_DNA"/>
</dbReference>
<proteinExistence type="predicted"/>
<evidence type="ECO:0000313" key="3">
    <source>
        <dbReference type="Proteomes" id="UP000632138"/>
    </source>
</evidence>
<sequence length="124" mass="12889">MADNVVVRVDGLHGIELDELTETVPPEAVESVHEPEPSATHYGELTLITVALIASGAAVQALSAWLSRRAARNQVQQGFTIVVEPGGTVRIELAGLSGQPASGQPSTPETIAQALKEAISEAAK</sequence>
<keyword evidence="1" id="KW-0472">Membrane</keyword>